<sequence>MVDQKRHRPKFDLRDPLGSIEYILETHYFDDNTSVFFSLDGRLMTPSIVTEMEQRLALVQKNTGHQTSLSDISKLQREADRLEKTLRRYDLDMHRPNNIDKAVTLLEVASEKLASPKKEKLDGIWYLVIRLMEEHPLLRGQDRIGYPHVVVAALHAALQIAKEQLEDILMQ</sequence>
<gene>
    <name evidence="2" type="ORF">A2756_02735</name>
</gene>
<evidence type="ECO:0000313" key="3">
    <source>
        <dbReference type="Proteomes" id="UP000177785"/>
    </source>
</evidence>
<protein>
    <submittedName>
        <fullName evidence="2">Uncharacterized protein</fullName>
    </submittedName>
</protein>
<evidence type="ECO:0000313" key="2">
    <source>
        <dbReference type="EMBL" id="OGZ45798.1"/>
    </source>
</evidence>
<comment type="caution">
    <text evidence="2">The sequence shown here is derived from an EMBL/GenBank/DDBJ whole genome shotgun (WGS) entry which is preliminary data.</text>
</comment>
<keyword evidence="1" id="KW-0175">Coiled coil</keyword>
<reference evidence="2 3" key="1">
    <citation type="journal article" date="2016" name="Nat. Commun.">
        <title>Thousands of microbial genomes shed light on interconnected biogeochemical processes in an aquifer system.</title>
        <authorList>
            <person name="Anantharaman K."/>
            <person name="Brown C.T."/>
            <person name="Hug L.A."/>
            <person name="Sharon I."/>
            <person name="Castelle C.J."/>
            <person name="Probst A.J."/>
            <person name="Thomas B.C."/>
            <person name="Singh A."/>
            <person name="Wilkins M.J."/>
            <person name="Karaoz U."/>
            <person name="Brodie E.L."/>
            <person name="Williams K.H."/>
            <person name="Hubbard S.S."/>
            <person name="Banfield J.F."/>
        </authorList>
    </citation>
    <scope>NUCLEOTIDE SEQUENCE [LARGE SCALE GENOMIC DNA]</scope>
</reference>
<proteinExistence type="predicted"/>
<accession>A0A1G2G7E8</accession>
<dbReference type="STRING" id="1802115.A2756_02735"/>
<dbReference type="Proteomes" id="UP000177785">
    <property type="component" value="Unassembled WGS sequence"/>
</dbReference>
<dbReference type="EMBL" id="MHNL01000005">
    <property type="protein sequence ID" value="OGZ45798.1"/>
    <property type="molecule type" value="Genomic_DNA"/>
</dbReference>
<dbReference type="AlphaFoldDB" id="A0A1G2G7E8"/>
<evidence type="ECO:0000256" key="1">
    <source>
        <dbReference type="SAM" id="Coils"/>
    </source>
</evidence>
<name>A0A1G2G7E8_9BACT</name>
<organism evidence="2 3">
    <name type="scientific">Candidatus Ryanbacteria bacterium RIFCSPHIGHO2_01_FULL_48_27</name>
    <dbReference type="NCBI Taxonomy" id="1802115"/>
    <lineage>
        <taxon>Bacteria</taxon>
        <taxon>Candidatus Ryaniibacteriota</taxon>
    </lineage>
</organism>
<feature type="coiled-coil region" evidence="1">
    <location>
        <begin position="65"/>
        <end position="92"/>
    </location>
</feature>